<keyword evidence="2" id="KW-0812">Transmembrane</keyword>
<feature type="transmembrane region" description="Helical" evidence="2">
    <location>
        <begin position="72"/>
        <end position="93"/>
    </location>
</feature>
<evidence type="ECO:0000256" key="2">
    <source>
        <dbReference type="SAM" id="Phobius"/>
    </source>
</evidence>
<keyword evidence="2" id="KW-1133">Transmembrane helix</keyword>
<gene>
    <name evidence="3" type="ORF">QVD17_37995</name>
</gene>
<keyword evidence="2" id="KW-0472">Membrane</keyword>
<reference evidence="3" key="1">
    <citation type="journal article" date="2023" name="bioRxiv">
        <title>Improved chromosome-level genome assembly for marigold (Tagetes erecta).</title>
        <authorList>
            <person name="Jiang F."/>
            <person name="Yuan L."/>
            <person name="Wang S."/>
            <person name="Wang H."/>
            <person name="Xu D."/>
            <person name="Wang A."/>
            <person name="Fan W."/>
        </authorList>
    </citation>
    <scope>NUCLEOTIDE SEQUENCE</scope>
    <source>
        <strain evidence="3">WSJ</strain>
        <tissue evidence="3">Leaf</tissue>
    </source>
</reference>
<dbReference type="Proteomes" id="UP001229421">
    <property type="component" value="Unassembled WGS sequence"/>
</dbReference>
<dbReference type="AlphaFoldDB" id="A0AAD8JZB2"/>
<name>A0AAD8JZB2_TARER</name>
<feature type="region of interest" description="Disordered" evidence="1">
    <location>
        <begin position="1"/>
        <end position="20"/>
    </location>
</feature>
<feature type="transmembrane region" description="Helical" evidence="2">
    <location>
        <begin position="133"/>
        <end position="159"/>
    </location>
</feature>
<comment type="caution">
    <text evidence="3">The sequence shown here is derived from an EMBL/GenBank/DDBJ whole genome shotgun (WGS) entry which is preliminary data.</text>
</comment>
<keyword evidence="4" id="KW-1185">Reference proteome</keyword>
<feature type="transmembrane region" description="Helical" evidence="2">
    <location>
        <begin position="105"/>
        <end position="127"/>
    </location>
</feature>
<proteinExistence type="predicted"/>
<organism evidence="3 4">
    <name type="scientific">Tagetes erecta</name>
    <name type="common">African marigold</name>
    <dbReference type="NCBI Taxonomy" id="13708"/>
    <lineage>
        <taxon>Eukaryota</taxon>
        <taxon>Viridiplantae</taxon>
        <taxon>Streptophyta</taxon>
        <taxon>Embryophyta</taxon>
        <taxon>Tracheophyta</taxon>
        <taxon>Spermatophyta</taxon>
        <taxon>Magnoliopsida</taxon>
        <taxon>eudicotyledons</taxon>
        <taxon>Gunneridae</taxon>
        <taxon>Pentapetalae</taxon>
        <taxon>asterids</taxon>
        <taxon>campanulids</taxon>
        <taxon>Asterales</taxon>
        <taxon>Asteraceae</taxon>
        <taxon>Asteroideae</taxon>
        <taxon>Heliantheae alliance</taxon>
        <taxon>Tageteae</taxon>
        <taxon>Tagetes</taxon>
    </lineage>
</organism>
<evidence type="ECO:0000256" key="1">
    <source>
        <dbReference type="SAM" id="MobiDB-lite"/>
    </source>
</evidence>
<feature type="transmembrane region" description="Helical" evidence="2">
    <location>
        <begin position="47"/>
        <end position="66"/>
    </location>
</feature>
<evidence type="ECO:0008006" key="5">
    <source>
        <dbReference type="Google" id="ProtNLM"/>
    </source>
</evidence>
<evidence type="ECO:0000313" key="3">
    <source>
        <dbReference type="EMBL" id="KAK1411446.1"/>
    </source>
</evidence>
<sequence length="166" mass="17494">MAFGVVSMGHHGGQHSRPSVTSPISLNSSFANTGFIASFKMFETIDVRVFGIGIGVVVGVCFGFWLRGWVGVVFVVVVCACFDANKVIFGVYANDVGKTIGGRGIGDGLRVGVVVVCVDLGVSMVVIGGDVVVGLSILIAIKICSCFFIIDFMVFTIVFKDEIDLS</sequence>
<evidence type="ECO:0000313" key="4">
    <source>
        <dbReference type="Proteomes" id="UP001229421"/>
    </source>
</evidence>
<protein>
    <recommendedName>
        <fullName evidence="5">Transmembrane protein</fullName>
    </recommendedName>
</protein>
<dbReference type="EMBL" id="JAUHHV010000010">
    <property type="protein sequence ID" value="KAK1411446.1"/>
    <property type="molecule type" value="Genomic_DNA"/>
</dbReference>
<accession>A0AAD8JZB2</accession>